<sequence>MRPKPGKIPSAGHPSQPPRTPTVITTADDSVVRPFEAAEAVVVGNLGLPAAAATVRLEFQQSSNAFVLRVMTPASQYIPAGNVIRGVVPDDIELARLVLAVREDVGSDMATGRRRSVRVAAAASASRAGRYALRVRLEAAAVDRRLLQIEIPETLVVGDMHAVGEAHMLGDAVFGMQSTTFAQLSAIQQEAIGEWTRMYWENEAQGTVGNAGAVSTAKARDLLALLRHHNLKPSSADGRAIIELVTAQEVGRFRRFLESQPAYSHARDLLQRFQQLIETTGSQPGSWVRFDIINTVERTTPAATRARGSATEPPRPDVRQTLNRLDWSVAQQTFSQNINDTTATAPSNGDGIRGQAHRLGVPETPATKTAVQLAQFGLVTPQIPAPPSSSPHTLSIYADTECRSPATPTKQQEYKARHARAANEWPQEALESRHEQRELSPGSSHNGDENVIGEDEWPMYPGGHLGTDILAGHPGGLSLGLVRSGGSFKRKLTAASFRSPTPRGAKRARQFPPPEPYRPNAVVETEGGEVQGDEEVEDMADENDEDDEGGGVEDHTFRSKFLPPPTAHYYRLQVYGYSTTTQRRKSYLPTGELMNKRSSLKAKKDSLKSQKKVSFESDSDPSDTANDDMATGGQSNRYMGETAPVMDPVSGVASLRELPVDPPVGMNEMKDSMERAERRLKCRTNRRRIKSCCQLFKIKLPKKKIETTSTPAPTTPNK</sequence>
<proteinExistence type="predicted"/>
<evidence type="ECO:0000256" key="1">
    <source>
        <dbReference type="SAM" id="MobiDB-lite"/>
    </source>
</evidence>
<gene>
    <name evidence="2" type="ORF">Dda_4326</name>
</gene>
<organism evidence="2 3">
    <name type="scientific">Drechslerella dactyloides</name>
    <name type="common">Nematode-trapping fungus</name>
    <name type="synonym">Arthrobotrys dactyloides</name>
    <dbReference type="NCBI Taxonomy" id="74499"/>
    <lineage>
        <taxon>Eukaryota</taxon>
        <taxon>Fungi</taxon>
        <taxon>Dikarya</taxon>
        <taxon>Ascomycota</taxon>
        <taxon>Pezizomycotina</taxon>
        <taxon>Orbiliomycetes</taxon>
        <taxon>Orbiliales</taxon>
        <taxon>Orbiliaceae</taxon>
        <taxon>Drechslerella</taxon>
    </lineage>
</organism>
<evidence type="ECO:0000313" key="2">
    <source>
        <dbReference type="EMBL" id="KAJ6260105.1"/>
    </source>
</evidence>
<dbReference type="Proteomes" id="UP001221413">
    <property type="component" value="Unassembled WGS sequence"/>
</dbReference>
<keyword evidence="3" id="KW-1185">Reference proteome</keyword>
<accession>A0AAD6IWP0</accession>
<reference evidence="2" key="1">
    <citation type="submission" date="2023-01" db="EMBL/GenBank/DDBJ databases">
        <title>The chitinases involved in constricting ring structure development in the nematode-trapping fungus Drechslerella dactyloides.</title>
        <authorList>
            <person name="Wang R."/>
            <person name="Zhang L."/>
            <person name="Tang P."/>
            <person name="Li S."/>
            <person name="Liang L."/>
        </authorList>
    </citation>
    <scope>NUCLEOTIDE SEQUENCE</scope>
    <source>
        <strain evidence="2">YMF1.00031</strain>
    </source>
</reference>
<name>A0AAD6IWP0_DREDA</name>
<evidence type="ECO:0000313" key="3">
    <source>
        <dbReference type="Proteomes" id="UP001221413"/>
    </source>
</evidence>
<dbReference type="EMBL" id="JAQGDS010000005">
    <property type="protein sequence ID" value="KAJ6260105.1"/>
    <property type="molecule type" value="Genomic_DNA"/>
</dbReference>
<feature type="region of interest" description="Disordered" evidence="1">
    <location>
        <begin position="586"/>
        <end position="640"/>
    </location>
</feature>
<feature type="region of interest" description="Disordered" evidence="1">
    <location>
        <begin position="404"/>
        <end position="459"/>
    </location>
</feature>
<feature type="compositionally biased region" description="Acidic residues" evidence="1">
    <location>
        <begin position="531"/>
        <end position="551"/>
    </location>
</feature>
<feature type="region of interest" description="Disordered" evidence="1">
    <location>
        <begin position="492"/>
        <end position="563"/>
    </location>
</feature>
<protein>
    <submittedName>
        <fullName evidence="2">Uncharacterized protein</fullName>
    </submittedName>
</protein>
<comment type="caution">
    <text evidence="2">The sequence shown here is derived from an EMBL/GenBank/DDBJ whole genome shotgun (WGS) entry which is preliminary data.</text>
</comment>
<feature type="region of interest" description="Disordered" evidence="1">
    <location>
        <begin position="1"/>
        <end position="22"/>
    </location>
</feature>
<dbReference type="AlphaFoldDB" id="A0AAD6IWP0"/>